<dbReference type="Pfam" id="PF01938">
    <property type="entry name" value="TRAM"/>
    <property type="match status" value="1"/>
</dbReference>
<feature type="active site" evidence="5">
    <location>
        <position position="412"/>
    </location>
</feature>
<keyword evidence="3 4" id="KW-0949">S-adenosyl-L-methionine</keyword>
<proteinExistence type="inferred from homology"/>
<dbReference type="GO" id="GO:0070475">
    <property type="term" value="P:rRNA base methylation"/>
    <property type="evidence" value="ECO:0007669"/>
    <property type="project" value="TreeGrafter"/>
</dbReference>
<dbReference type="InterPro" id="IPR030390">
    <property type="entry name" value="MeTrfase_TrmA_AS"/>
</dbReference>
<evidence type="ECO:0000256" key="5">
    <source>
        <dbReference type="PROSITE-ProRule" id="PRU10015"/>
    </source>
</evidence>
<evidence type="ECO:0000256" key="4">
    <source>
        <dbReference type="PROSITE-ProRule" id="PRU01024"/>
    </source>
</evidence>
<dbReference type="PROSITE" id="PS01231">
    <property type="entry name" value="TRMA_2"/>
    <property type="match status" value="1"/>
</dbReference>
<feature type="binding site" evidence="4">
    <location>
        <position position="337"/>
    </location>
    <ligand>
        <name>S-adenosyl-L-methionine</name>
        <dbReference type="ChEBI" id="CHEBI:59789"/>
    </ligand>
</feature>
<name>A0A7G9S0T2_9FIRM</name>
<dbReference type="InterPro" id="IPR012340">
    <property type="entry name" value="NA-bd_OB-fold"/>
</dbReference>
<dbReference type="Gene3D" id="2.40.50.140">
    <property type="entry name" value="Nucleic acid-binding proteins"/>
    <property type="match status" value="1"/>
</dbReference>
<keyword evidence="8" id="KW-1185">Reference proteome</keyword>
<evidence type="ECO:0000256" key="1">
    <source>
        <dbReference type="ARBA" id="ARBA00022603"/>
    </source>
</evidence>
<feature type="binding site" evidence="4">
    <location>
        <position position="385"/>
    </location>
    <ligand>
        <name>S-adenosyl-L-methionine</name>
        <dbReference type="ChEBI" id="CHEBI:59789"/>
    </ligand>
</feature>
<dbReference type="SUPFAM" id="SSF53335">
    <property type="entry name" value="S-adenosyl-L-methionine-dependent methyltransferases"/>
    <property type="match status" value="1"/>
</dbReference>
<dbReference type="PROSITE" id="PS51687">
    <property type="entry name" value="SAM_MT_RNA_M5U"/>
    <property type="match status" value="1"/>
</dbReference>
<dbReference type="PROSITE" id="PS50926">
    <property type="entry name" value="TRAM"/>
    <property type="match status" value="1"/>
</dbReference>
<feature type="binding site" evidence="4">
    <location>
        <position position="316"/>
    </location>
    <ligand>
        <name>S-adenosyl-L-methionine</name>
        <dbReference type="ChEBI" id="CHEBI:59789"/>
    </ligand>
</feature>
<dbReference type="SUPFAM" id="SSF50249">
    <property type="entry name" value="Nucleic acid-binding proteins"/>
    <property type="match status" value="1"/>
</dbReference>
<dbReference type="InterPro" id="IPR029063">
    <property type="entry name" value="SAM-dependent_MTases_sf"/>
</dbReference>
<sequence>MKLRIIMNKNEHYQVEIIDLTYEGFGVAKVDGFPVFIENTIPGEVVDITILKVTKRFAFGKVLSWTKESKARVEITDAVGTRTGTMPLQHLSYSEQLKFKKDLVIKTLSKEVSLENVIIHDTLGMENPWNYRNKAQIPVREINGQLETGFYKKASHDLIPIENYHIQDSKIDEAIIIVRDILRKHNIKAYDEEHHRGNIRHIIVRRSEATNEIMIILVTKESKKLSINIVEEITKEIPECISIVQNINEKRTNVIMGQQQILLYGEDRYHDILLGKTFSISSRSFFQVNTKQTEVLYSKAIELADIKPNETVVDAYCGIGSISLNLADHAKHVYAMEIVEDAIVMAKDNAETNNITNVTFEAGKAEEIMPRWVKEGLSIDTLVVDPPRKGLDINFIDASVKSNPERIVYVSCNPATLARDLKLYQERGYELKEVCPVDMFPQTVHVESVVLLSKNNFNAVSFNY</sequence>
<evidence type="ECO:0000313" key="8">
    <source>
        <dbReference type="Proteomes" id="UP000515928"/>
    </source>
</evidence>
<dbReference type="KEGG" id="eio:H9L01_03590"/>
<dbReference type="InterPro" id="IPR010280">
    <property type="entry name" value="U5_MeTrfase_fam"/>
</dbReference>
<keyword evidence="1 4" id="KW-0489">Methyltransferase</keyword>
<feature type="active site" description="Nucleophile" evidence="4">
    <location>
        <position position="412"/>
    </location>
</feature>
<dbReference type="Gene3D" id="3.40.50.150">
    <property type="entry name" value="Vaccinia Virus protein VP39"/>
    <property type="match status" value="1"/>
</dbReference>
<evidence type="ECO:0000259" key="6">
    <source>
        <dbReference type="PROSITE" id="PS50926"/>
    </source>
</evidence>
<dbReference type="EMBL" id="CP060715">
    <property type="protein sequence ID" value="QNN61457.1"/>
    <property type="molecule type" value="Genomic_DNA"/>
</dbReference>
<organism evidence="7 8">
    <name type="scientific">Erysipelothrix inopinata</name>
    <dbReference type="NCBI Taxonomy" id="225084"/>
    <lineage>
        <taxon>Bacteria</taxon>
        <taxon>Bacillati</taxon>
        <taxon>Bacillota</taxon>
        <taxon>Erysipelotrichia</taxon>
        <taxon>Erysipelotrichales</taxon>
        <taxon>Erysipelotrichaceae</taxon>
        <taxon>Erysipelothrix</taxon>
    </lineage>
</organism>
<dbReference type="CDD" id="cd02440">
    <property type="entry name" value="AdoMet_MTases"/>
    <property type="match status" value="1"/>
</dbReference>
<evidence type="ECO:0000313" key="7">
    <source>
        <dbReference type="EMBL" id="QNN61457.1"/>
    </source>
</evidence>
<reference evidence="7 8" key="1">
    <citation type="submission" date="2020-08" db="EMBL/GenBank/DDBJ databases">
        <title>Genome sequence of Erysipelothrix inopinata DSM 15511T.</title>
        <authorList>
            <person name="Hyun D.-W."/>
            <person name="Bae J.-W."/>
        </authorList>
    </citation>
    <scope>NUCLEOTIDE SEQUENCE [LARGE SCALE GENOMIC DNA]</scope>
    <source>
        <strain evidence="7 8">DSM 15511</strain>
    </source>
</reference>
<evidence type="ECO:0000256" key="3">
    <source>
        <dbReference type="ARBA" id="ARBA00022691"/>
    </source>
</evidence>
<dbReference type="NCBIfam" id="TIGR00479">
    <property type="entry name" value="rumA"/>
    <property type="match status" value="1"/>
</dbReference>
<keyword evidence="2 4" id="KW-0808">Transferase</keyword>
<feature type="domain" description="TRAM" evidence="6">
    <location>
        <begin position="4"/>
        <end position="64"/>
    </location>
</feature>
<dbReference type="PROSITE" id="PS01230">
    <property type="entry name" value="TRMA_1"/>
    <property type="match status" value="1"/>
</dbReference>
<dbReference type="GO" id="GO:0070041">
    <property type="term" value="F:rRNA (uridine-C5-)-methyltransferase activity"/>
    <property type="evidence" value="ECO:0007669"/>
    <property type="project" value="TreeGrafter"/>
</dbReference>
<evidence type="ECO:0000256" key="2">
    <source>
        <dbReference type="ARBA" id="ARBA00022679"/>
    </source>
</evidence>
<protein>
    <submittedName>
        <fullName evidence="7">23S rRNA (Uracil(1939)-C(5))-methyltransferase RlmD</fullName>
        <ecNumber evidence="7">2.1.1.190</ecNumber>
    </submittedName>
</protein>
<dbReference type="Proteomes" id="UP000515928">
    <property type="component" value="Chromosome"/>
</dbReference>
<dbReference type="Pfam" id="PF05958">
    <property type="entry name" value="tRNA_U5-meth_tr"/>
    <property type="match status" value="1"/>
</dbReference>
<gene>
    <name evidence="7" type="primary">rlmD</name>
    <name evidence="7" type="ORF">H9L01_03590</name>
</gene>
<accession>A0A7G9S0T2</accession>
<dbReference type="PANTHER" id="PTHR11061:SF30">
    <property type="entry name" value="TRNA (URACIL(54)-C(5))-METHYLTRANSFERASE"/>
    <property type="match status" value="1"/>
</dbReference>
<dbReference type="InterPro" id="IPR002792">
    <property type="entry name" value="TRAM_dom"/>
</dbReference>
<dbReference type="AlphaFoldDB" id="A0A7G9S0T2"/>
<dbReference type="EC" id="2.1.1.190" evidence="7"/>
<dbReference type="Gene3D" id="2.40.50.1070">
    <property type="match status" value="1"/>
</dbReference>
<comment type="similarity">
    <text evidence="4">Belongs to the class I-like SAM-binding methyltransferase superfamily. RNA M5U methyltransferase family.</text>
</comment>
<feature type="binding site" evidence="4">
    <location>
        <position position="287"/>
    </location>
    <ligand>
        <name>S-adenosyl-L-methionine</name>
        <dbReference type="ChEBI" id="CHEBI:59789"/>
    </ligand>
</feature>
<dbReference type="InterPro" id="IPR030391">
    <property type="entry name" value="MeTrfase_TrmA_CS"/>
</dbReference>
<dbReference type="FunFam" id="2.40.50.1070:FF:000003">
    <property type="entry name" value="23S rRNA (Uracil-5-)-methyltransferase RumA"/>
    <property type="match status" value="1"/>
</dbReference>
<dbReference type="PANTHER" id="PTHR11061">
    <property type="entry name" value="RNA M5U METHYLTRANSFERASE"/>
    <property type="match status" value="1"/>
</dbReference>
<dbReference type="FunFam" id="3.40.50.150:FF:000009">
    <property type="entry name" value="23S rRNA (Uracil(1939)-C(5))-methyltransferase RlmD"/>
    <property type="match status" value="1"/>
</dbReference>